<organism evidence="1 2">
    <name type="scientific">Streptomyces noursei</name>
    <name type="common">Streptomyces albulus</name>
    <dbReference type="NCBI Taxonomy" id="1971"/>
    <lineage>
        <taxon>Bacteria</taxon>
        <taxon>Bacillati</taxon>
        <taxon>Actinomycetota</taxon>
        <taxon>Actinomycetes</taxon>
        <taxon>Kitasatosporales</taxon>
        <taxon>Streptomycetaceae</taxon>
        <taxon>Streptomyces</taxon>
    </lineage>
</organism>
<dbReference type="AlphaFoldDB" id="A0A401QRS7"/>
<reference evidence="1 2" key="1">
    <citation type="journal article" date="2019" name="Microbiol. Resour. Announc.">
        <title>Draft Genome Sequence of the Most Traditional epsilon-Poly-l-Lysine Producer, Streptomyces albulus NBRC14147.</title>
        <authorList>
            <person name="Yamanaka K."/>
            <person name="Hamano Y."/>
        </authorList>
    </citation>
    <scope>NUCLEOTIDE SEQUENCE [LARGE SCALE GENOMIC DNA]</scope>
    <source>
        <strain evidence="1 2">NBRC 14147</strain>
    </source>
</reference>
<dbReference type="Proteomes" id="UP000288351">
    <property type="component" value="Unassembled WGS sequence"/>
</dbReference>
<gene>
    <name evidence="1" type="ORF">SALB_00780</name>
</gene>
<proteinExistence type="predicted"/>
<sequence length="105" mass="12003">MALTYRLHKLDLLSEWRYNQTVKELARRGFRKDEPGSTLGRESSQLLAKVFEALRDPLHKTPTDVAAELHVYVEELNEYVFGLVPVGVEGSRVQSSPVRPKLRLV</sequence>
<name>A0A401QRS7_STRNR</name>
<accession>A0A401QRS7</accession>
<dbReference type="RefSeq" id="WP_016574112.1">
    <property type="nucleotide sequence ID" value="NZ_BHXC01000006.1"/>
</dbReference>
<protein>
    <submittedName>
        <fullName evidence="1">Uncharacterized protein</fullName>
    </submittedName>
</protein>
<evidence type="ECO:0000313" key="2">
    <source>
        <dbReference type="Proteomes" id="UP000288351"/>
    </source>
</evidence>
<dbReference type="EMBL" id="BHXC01000006">
    <property type="protein sequence ID" value="GCB88111.1"/>
    <property type="molecule type" value="Genomic_DNA"/>
</dbReference>
<evidence type="ECO:0000313" key="1">
    <source>
        <dbReference type="EMBL" id="GCB88111.1"/>
    </source>
</evidence>
<comment type="caution">
    <text evidence="1">The sequence shown here is derived from an EMBL/GenBank/DDBJ whole genome shotgun (WGS) entry which is preliminary data.</text>
</comment>